<reference evidence="2 3" key="1">
    <citation type="journal article" date="2020" name="Genomics">
        <title>Complete, high-quality genomes from long-read metagenomic sequencing of two wolf lichen thalli reveals enigmatic genome architecture.</title>
        <authorList>
            <person name="McKenzie S.K."/>
            <person name="Walston R.F."/>
            <person name="Allen J.L."/>
        </authorList>
    </citation>
    <scope>NUCLEOTIDE SEQUENCE [LARGE SCALE GENOMIC DNA]</scope>
    <source>
        <strain evidence="2">WasteWater2</strain>
    </source>
</reference>
<accession>A0A8H6FC88</accession>
<keyword evidence="3" id="KW-1185">Reference proteome</keyword>
<protein>
    <submittedName>
        <fullName evidence="2">Uncharacterized protein</fullName>
    </submittedName>
</protein>
<dbReference type="Proteomes" id="UP000578531">
    <property type="component" value="Unassembled WGS sequence"/>
</dbReference>
<evidence type="ECO:0000256" key="1">
    <source>
        <dbReference type="SAM" id="MobiDB-lite"/>
    </source>
</evidence>
<feature type="compositionally biased region" description="Basic and acidic residues" evidence="1">
    <location>
        <begin position="10"/>
        <end position="21"/>
    </location>
</feature>
<gene>
    <name evidence="2" type="ORF">HO173_013422</name>
</gene>
<dbReference type="OrthoDB" id="443401at2759"/>
<name>A0A8H6FC88_9LECA</name>
<feature type="region of interest" description="Disordered" evidence="1">
    <location>
        <begin position="1"/>
        <end position="21"/>
    </location>
</feature>
<dbReference type="GeneID" id="59295043"/>
<organism evidence="2 3">
    <name type="scientific">Letharia columbiana</name>
    <dbReference type="NCBI Taxonomy" id="112416"/>
    <lineage>
        <taxon>Eukaryota</taxon>
        <taxon>Fungi</taxon>
        <taxon>Dikarya</taxon>
        <taxon>Ascomycota</taxon>
        <taxon>Pezizomycotina</taxon>
        <taxon>Lecanoromycetes</taxon>
        <taxon>OSLEUM clade</taxon>
        <taxon>Lecanoromycetidae</taxon>
        <taxon>Lecanorales</taxon>
        <taxon>Lecanorineae</taxon>
        <taxon>Parmeliaceae</taxon>
        <taxon>Letharia</taxon>
    </lineage>
</organism>
<evidence type="ECO:0000313" key="2">
    <source>
        <dbReference type="EMBL" id="KAF6222484.1"/>
    </source>
</evidence>
<dbReference type="RefSeq" id="XP_037157869.1">
    <property type="nucleotide sequence ID" value="XM_037315239.1"/>
</dbReference>
<dbReference type="AlphaFoldDB" id="A0A8H6FC88"/>
<evidence type="ECO:0000313" key="3">
    <source>
        <dbReference type="Proteomes" id="UP000578531"/>
    </source>
</evidence>
<proteinExistence type="predicted"/>
<comment type="caution">
    <text evidence="2">The sequence shown here is derived from an EMBL/GenBank/DDBJ whole genome shotgun (WGS) entry which is preliminary data.</text>
</comment>
<sequence length="142" mass="15546">MQGVGEFEAIEGHPDRPDTQVVTFKDRPTAETFMYGVHDIPLVGKLDFAWFNAPGVSGQPTPKQAETDGDTGMGGTRADDHHADKGTVLANTEVDYDVAEDEVCRGQSSKARPVLRMPKAQALNNLWLATTQYEQSAFRLPL</sequence>
<dbReference type="EMBL" id="JACCJC010000155">
    <property type="protein sequence ID" value="KAF6222484.1"/>
    <property type="molecule type" value="Genomic_DNA"/>
</dbReference>
<feature type="region of interest" description="Disordered" evidence="1">
    <location>
        <begin position="55"/>
        <end position="85"/>
    </location>
</feature>